<dbReference type="GO" id="GO:0005384">
    <property type="term" value="F:manganese ion transmembrane transporter activity"/>
    <property type="evidence" value="ECO:0007669"/>
    <property type="project" value="TreeGrafter"/>
</dbReference>
<sequence>MLKFGLRWRRRAVLFLSIMGPGIITACADNDAGGIATYAVAGAHYGYSMLPVLLASLINLLVLQEMSARMGAVTGKGLSDLIREQFGVRWAFFATLVLVIANVATTASEFSGIAISLEVFGVSKYLSLPLMAGFIWWLVVRGSYGQVEKIALVLCFTFFSYVISGFIVQPPWREVVAAAITPVFAGDTGYLLMVIGMIGTTITPWGQYYIQASVVDKGITAKDYPLTRLDVVFGTFFTGLVAFFIIIVTATTLHGGPIRIETAQDAALALEPLAGQYAAALFAIGLLGASVLAAFILPLSTAYAVCEAFGFESGISKTTKEAPVFFGLYTLLVCLGAAIALWPGVLLYRIMLLAQVVNGVLLPPVLVFMLLLTNNRRIMGPFTNSPFQNLLAWSLSLFLIFLTLLLIAWALAPDLLAGANF</sequence>
<proteinExistence type="predicted"/>
<evidence type="ECO:0000313" key="7">
    <source>
        <dbReference type="EMBL" id="SDF66840.1"/>
    </source>
</evidence>
<dbReference type="STRING" id="1123285.SAMN05660235_02351"/>
<evidence type="ECO:0000256" key="3">
    <source>
        <dbReference type="ARBA" id="ARBA00022692"/>
    </source>
</evidence>
<feature type="transmembrane region" description="Helical" evidence="6">
    <location>
        <begin position="324"/>
        <end position="344"/>
    </location>
</feature>
<feature type="transmembrane region" description="Helical" evidence="6">
    <location>
        <begin position="231"/>
        <end position="254"/>
    </location>
</feature>
<dbReference type="GO" id="GO:0034755">
    <property type="term" value="P:iron ion transmembrane transport"/>
    <property type="evidence" value="ECO:0007669"/>
    <property type="project" value="TreeGrafter"/>
</dbReference>
<evidence type="ECO:0000256" key="4">
    <source>
        <dbReference type="ARBA" id="ARBA00022989"/>
    </source>
</evidence>
<dbReference type="OrthoDB" id="141480at2"/>
<dbReference type="GO" id="GO:0015086">
    <property type="term" value="F:cadmium ion transmembrane transporter activity"/>
    <property type="evidence" value="ECO:0007669"/>
    <property type="project" value="TreeGrafter"/>
</dbReference>
<feature type="transmembrane region" description="Helical" evidence="6">
    <location>
        <begin position="391"/>
        <end position="412"/>
    </location>
</feature>
<dbReference type="InterPro" id="IPR001046">
    <property type="entry name" value="NRAMP_fam"/>
</dbReference>
<dbReference type="PROSITE" id="PS51257">
    <property type="entry name" value="PROKAR_LIPOPROTEIN"/>
    <property type="match status" value="1"/>
</dbReference>
<keyword evidence="4 6" id="KW-1133">Transmembrane helix</keyword>
<evidence type="ECO:0000313" key="8">
    <source>
        <dbReference type="Proteomes" id="UP000243333"/>
    </source>
</evidence>
<accession>A0A1G7N0J5</accession>
<dbReference type="RefSeq" id="WP_093691098.1">
    <property type="nucleotide sequence ID" value="NZ_FNBU01000020.1"/>
</dbReference>
<keyword evidence="5 6" id="KW-0472">Membrane</keyword>
<evidence type="ECO:0000256" key="1">
    <source>
        <dbReference type="ARBA" id="ARBA00004141"/>
    </source>
</evidence>
<feature type="transmembrane region" description="Helical" evidence="6">
    <location>
        <begin position="350"/>
        <end position="371"/>
    </location>
</feature>
<dbReference type="PANTHER" id="PTHR11706:SF33">
    <property type="entry name" value="NATURAL RESISTANCE-ASSOCIATED MACROPHAGE PROTEIN 2"/>
    <property type="match status" value="1"/>
</dbReference>
<dbReference type="PANTHER" id="PTHR11706">
    <property type="entry name" value="SOLUTE CARRIER PROTEIN FAMILY 11 MEMBER"/>
    <property type="match status" value="1"/>
</dbReference>
<feature type="transmembrane region" description="Helical" evidence="6">
    <location>
        <begin position="113"/>
        <end position="138"/>
    </location>
</feature>
<dbReference type="Proteomes" id="UP000243333">
    <property type="component" value="Unassembled WGS sequence"/>
</dbReference>
<keyword evidence="3 6" id="KW-0812">Transmembrane</keyword>
<feature type="transmembrane region" description="Helical" evidence="6">
    <location>
        <begin position="150"/>
        <end position="168"/>
    </location>
</feature>
<name>A0A1G7N0J5_9FIRM</name>
<feature type="transmembrane region" description="Helical" evidence="6">
    <location>
        <begin position="188"/>
        <end position="210"/>
    </location>
</feature>
<comment type="subcellular location">
    <subcellularLocation>
        <location evidence="1">Membrane</location>
        <topology evidence="1">Multi-pass membrane protein</topology>
    </subcellularLocation>
</comment>
<dbReference type="AlphaFoldDB" id="A0A1G7N0J5"/>
<dbReference type="GO" id="GO:0005886">
    <property type="term" value="C:plasma membrane"/>
    <property type="evidence" value="ECO:0007669"/>
    <property type="project" value="TreeGrafter"/>
</dbReference>
<feature type="transmembrane region" description="Helical" evidence="6">
    <location>
        <begin position="86"/>
        <end position="107"/>
    </location>
</feature>
<reference evidence="8" key="1">
    <citation type="submission" date="2016-10" db="EMBL/GenBank/DDBJ databases">
        <authorList>
            <person name="Varghese N."/>
            <person name="Submissions S."/>
        </authorList>
    </citation>
    <scope>NUCLEOTIDE SEQUENCE [LARGE SCALE GENOMIC DNA]</scope>
    <source>
        <strain evidence="8">DSM 23256</strain>
    </source>
</reference>
<feature type="transmembrane region" description="Helical" evidence="6">
    <location>
        <begin position="274"/>
        <end position="303"/>
    </location>
</feature>
<evidence type="ECO:0000256" key="6">
    <source>
        <dbReference type="SAM" id="Phobius"/>
    </source>
</evidence>
<dbReference type="EMBL" id="FNBU01000020">
    <property type="protein sequence ID" value="SDF66840.1"/>
    <property type="molecule type" value="Genomic_DNA"/>
</dbReference>
<dbReference type="NCBIfam" id="NF037982">
    <property type="entry name" value="Nramp_1"/>
    <property type="match status" value="1"/>
</dbReference>
<feature type="transmembrane region" description="Helical" evidence="6">
    <location>
        <begin position="44"/>
        <end position="63"/>
    </location>
</feature>
<keyword evidence="2" id="KW-0813">Transport</keyword>
<keyword evidence="8" id="KW-1185">Reference proteome</keyword>
<dbReference type="Pfam" id="PF01566">
    <property type="entry name" value="Nramp"/>
    <property type="match status" value="1"/>
</dbReference>
<gene>
    <name evidence="7" type="ORF">SAMN05660235_02351</name>
</gene>
<organism evidence="7 8">
    <name type="scientific">Sporolituus thermophilus DSM 23256</name>
    <dbReference type="NCBI Taxonomy" id="1123285"/>
    <lineage>
        <taxon>Bacteria</taxon>
        <taxon>Bacillati</taxon>
        <taxon>Bacillota</taxon>
        <taxon>Negativicutes</taxon>
        <taxon>Selenomonadales</taxon>
        <taxon>Sporomusaceae</taxon>
        <taxon>Sporolituus</taxon>
    </lineage>
</organism>
<evidence type="ECO:0000256" key="2">
    <source>
        <dbReference type="ARBA" id="ARBA00022448"/>
    </source>
</evidence>
<protein>
    <submittedName>
        <fullName evidence="7">NRAMP (Natural resistance-associated macrophage protein) metal ion transporters</fullName>
    </submittedName>
</protein>
<evidence type="ECO:0000256" key="5">
    <source>
        <dbReference type="ARBA" id="ARBA00023136"/>
    </source>
</evidence>